<feature type="compositionally biased region" description="Basic residues" evidence="1">
    <location>
        <begin position="1"/>
        <end position="10"/>
    </location>
</feature>
<reference evidence="2" key="1">
    <citation type="submission" date="2023-08" db="EMBL/GenBank/DDBJ databases">
        <title>Black Yeasts Isolated from many extreme environments.</title>
        <authorList>
            <person name="Coleine C."/>
            <person name="Stajich J.E."/>
            <person name="Selbmann L."/>
        </authorList>
    </citation>
    <scope>NUCLEOTIDE SEQUENCE</scope>
    <source>
        <strain evidence="2">CCFEE 5810</strain>
    </source>
</reference>
<dbReference type="Proteomes" id="UP001310594">
    <property type="component" value="Unassembled WGS sequence"/>
</dbReference>
<evidence type="ECO:0000256" key="1">
    <source>
        <dbReference type="SAM" id="MobiDB-lite"/>
    </source>
</evidence>
<accession>A0AAN7ZQJ8</accession>
<evidence type="ECO:0000313" key="2">
    <source>
        <dbReference type="EMBL" id="KAK5690533.1"/>
    </source>
</evidence>
<dbReference type="AlphaFoldDB" id="A0AAN7ZQJ8"/>
<gene>
    <name evidence="2" type="ORF">LTR97_012085</name>
</gene>
<protein>
    <submittedName>
        <fullName evidence="2">Uncharacterized protein</fullName>
    </submittedName>
</protein>
<organism evidence="2 3">
    <name type="scientific">Elasticomyces elasticus</name>
    <dbReference type="NCBI Taxonomy" id="574655"/>
    <lineage>
        <taxon>Eukaryota</taxon>
        <taxon>Fungi</taxon>
        <taxon>Dikarya</taxon>
        <taxon>Ascomycota</taxon>
        <taxon>Pezizomycotina</taxon>
        <taxon>Dothideomycetes</taxon>
        <taxon>Dothideomycetidae</taxon>
        <taxon>Mycosphaerellales</taxon>
        <taxon>Teratosphaeriaceae</taxon>
        <taxon>Elasticomyces</taxon>
    </lineage>
</organism>
<feature type="region of interest" description="Disordered" evidence="1">
    <location>
        <begin position="1"/>
        <end position="26"/>
    </location>
</feature>
<comment type="caution">
    <text evidence="2">The sequence shown here is derived from an EMBL/GenBank/DDBJ whole genome shotgun (WGS) entry which is preliminary data.</text>
</comment>
<proteinExistence type="predicted"/>
<sequence>MKGARQRPHWRSNITSPTSKLDRRSDLENCTSTEHLSILAWLLRQHATPSTTCHQHGDVGLPGFLRLPAELRNIVYDLVLPTDSHLVALGRDSRRQAYLECNCKEWIHGAYGCATRVPRLLQIRIETLPIFFGSNIFMLGVGDDDDIYKETNAWLRGQDPSGLRQIRFASFYANAMCGRRNHLTVHADLSLGNLVREAEMLYDRLGRPTKVEVHSSRIEKVLGALARSRGNKELHDVDYQVEFIEAIDTSHNEVVEATKHLLGTRAGHNRMWLRLREPGFADIILDFSIVAVVVSACMVKAYSWQKV</sequence>
<name>A0AAN7ZQJ8_9PEZI</name>
<evidence type="ECO:0000313" key="3">
    <source>
        <dbReference type="Proteomes" id="UP001310594"/>
    </source>
</evidence>
<dbReference type="EMBL" id="JAVRQU010000024">
    <property type="protein sequence ID" value="KAK5690533.1"/>
    <property type="molecule type" value="Genomic_DNA"/>
</dbReference>